<keyword evidence="2" id="KW-0472">Membrane</keyword>
<feature type="region of interest" description="Disordered" evidence="1">
    <location>
        <begin position="1"/>
        <end position="60"/>
    </location>
</feature>
<dbReference type="STRING" id="1514971.AUR64_08390"/>
<dbReference type="AlphaFoldDB" id="A0A0W1R980"/>
<dbReference type="Proteomes" id="UP000054387">
    <property type="component" value="Unassembled WGS sequence"/>
</dbReference>
<keyword evidence="2" id="KW-0812">Transmembrane</keyword>
<feature type="compositionally biased region" description="Low complexity" evidence="1">
    <location>
        <begin position="16"/>
        <end position="36"/>
    </location>
</feature>
<keyword evidence="4" id="KW-1185">Reference proteome</keyword>
<organism evidence="3 4">
    <name type="scientific">Haloprofundus marisrubri</name>
    <dbReference type="NCBI Taxonomy" id="1514971"/>
    <lineage>
        <taxon>Archaea</taxon>
        <taxon>Methanobacteriati</taxon>
        <taxon>Methanobacteriota</taxon>
        <taxon>Stenosarchaea group</taxon>
        <taxon>Halobacteria</taxon>
        <taxon>Halobacteriales</taxon>
        <taxon>Haloferacaceae</taxon>
        <taxon>Haloprofundus</taxon>
    </lineage>
</organism>
<dbReference type="RefSeq" id="WP_058581008.1">
    <property type="nucleotide sequence ID" value="NZ_LOPU01000018.1"/>
</dbReference>
<evidence type="ECO:0000313" key="3">
    <source>
        <dbReference type="EMBL" id="KTG09653.1"/>
    </source>
</evidence>
<feature type="compositionally biased region" description="Low complexity" evidence="1">
    <location>
        <begin position="46"/>
        <end position="59"/>
    </location>
</feature>
<evidence type="ECO:0000256" key="2">
    <source>
        <dbReference type="SAM" id="Phobius"/>
    </source>
</evidence>
<protein>
    <submittedName>
        <fullName evidence="3">Uncharacterized protein</fullName>
    </submittedName>
</protein>
<accession>A0A0W1R980</accession>
<sequence>MTSTEPTTVEDDSTQTAVAETTSDTATETVASTETSDPTETADPIETTVAETTTASEETPLSTISATTFPNNGFGAALACLLALAGFSVRRRQQ</sequence>
<name>A0A0W1R980_9EURY</name>
<gene>
    <name evidence="3" type="ORF">AUR64_08390</name>
</gene>
<keyword evidence="2" id="KW-1133">Transmembrane helix</keyword>
<feature type="transmembrane region" description="Helical" evidence="2">
    <location>
        <begin position="69"/>
        <end position="89"/>
    </location>
</feature>
<dbReference type="EMBL" id="LOPU01000018">
    <property type="protein sequence ID" value="KTG09653.1"/>
    <property type="molecule type" value="Genomic_DNA"/>
</dbReference>
<evidence type="ECO:0000313" key="4">
    <source>
        <dbReference type="Proteomes" id="UP000054387"/>
    </source>
</evidence>
<reference evidence="3 4" key="1">
    <citation type="submission" date="2015-12" db="EMBL/GenBank/DDBJ databases">
        <title>Haloprofundus marisrubri gen. nov., sp. nov., an extremely halophilic archaeon isolated from the Discovery deep brine-seawater interface in the Red Sea.</title>
        <authorList>
            <person name="Zhang G."/>
            <person name="Stingl U."/>
            <person name="Rashid M."/>
        </authorList>
    </citation>
    <scope>NUCLEOTIDE SEQUENCE [LARGE SCALE GENOMIC DNA]</scope>
    <source>
        <strain evidence="3 4">SB9</strain>
    </source>
</reference>
<comment type="caution">
    <text evidence="3">The sequence shown here is derived from an EMBL/GenBank/DDBJ whole genome shotgun (WGS) entry which is preliminary data.</text>
</comment>
<proteinExistence type="predicted"/>
<evidence type="ECO:0000256" key="1">
    <source>
        <dbReference type="SAM" id="MobiDB-lite"/>
    </source>
</evidence>